<proteinExistence type="predicted"/>
<name>A0A444ZI54_ARAHY</name>
<keyword evidence="1" id="KW-0472">Membrane</keyword>
<comment type="caution">
    <text evidence="2">The sequence shown here is derived from an EMBL/GenBank/DDBJ whole genome shotgun (WGS) entry which is preliminary data.</text>
</comment>
<keyword evidence="1" id="KW-1133">Transmembrane helix</keyword>
<feature type="transmembrane region" description="Helical" evidence="1">
    <location>
        <begin position="74"/>
        <end position="94"/>
    </location>
</feature>
<dbReference type="Proteomes" id="UP000289738">
    <property type="component" value="Chromosome B04"/>
</dbReference>
<sequence>MEMILVNESDAICDFISKFALTISLFTELLETKEDFDFLVDVVGLLVSVSEEKEYDKDGKKMKMAVMELAENELAFFNFYLFLLLRLFFVFGVFV</sequence>
<dbReference type="EMBL" id="SDMP01000014">
    <property type="protein sequence ID" value="RYR13874.1"/>
    <property type="molecule type" value="Genomic_DNA"/>
</dbReference>
<evidence type="ECO:0000313" key="3">
    <source>
        <dbReference type="Proteomes" id="UP000289738"/>
    </source>
</evidence>
<organism evidence="2 3">
    <name type="scientific">Arachis hypogaea</name>
    <name type="common">Peanut</name>
    <dbReference type="NCBI Taxonomy" id="3818"/>
    <lineage>
        <taxon>Eukaryota</taxon>
        <taxon>Viridiplantae</taxon>
        <taxon>Streptophyta</taxon>
        <taxon>Embryophyta</taxon>
        <taxon>Tracheophyta</taxon>
        <taxon>Spermatophyta</taxon>
        <taxon>Magnoliopsida</taxon>
        <taxon>eudicotyledons</taxon>
        <taxon>Gunneridae</taxon>
        <taxon>Pentapetalae</taxon>
        <taxon>rosids</taxon>
        <taxon>fabids</taxon>
        <taxon>Fabales</taxon>
        <taxon>Fabaceae</taxon>
        <taxon>Papilionoideae</taxon>
        <taxon>50 kb inversion clade</taxon>
        <taxon>dalbergioids sensu lato</taxon>
        <taxon>Dalbergieae</taxon>
        <taxon>Pterocarpus clade</taxon>
        <taxon>Arachis</taxon>
    </lineage>
</organism>
<reference evidence="2 3" key="1">
    <citation type="submission" date="2019-01" db="EMBL/GenBank/DDBJ databases">
        <title>Sequencing of cultivated peanut Arachis hypogaea provides insights into genome evolution and oil improvement.</title>
        <authorList>
            <person name="Chen X."/>
        </authorList>
    </citation>
    <scope>NUCLEOTIDE SEQUENCE [LARGE SCALE GENOMIC DNA]</scope>
    <source>
        <strain evidence="3">cv. Fuhuasheng</strain>
        <tissue evidence="2">Leaves</tissue>
    </source>
</reference>
<dbReference type="AlphaFoldDB" id="A0A444ZI54"/>
<keyword evidence="1" id="KW-0812">Transmembrane</keyword>
<evidence type="ECO:0000313" key="2">
    <source>
        <dbReference type="EMBL" id="RYR13874.1"/>
    </source>
</evidence>
<accession>A0A444ZI54</accession>
<keyword evidence="3" id="KW-1185">Reference proteome</keyword>
<gene>
    <name evidence="2" type="ORF">Ahy_B04g070635</name>
</gene>
<protein>
    <submittedName>
        <fullName evidence="2">Uncharacterized protein</fullName>
    </submittedName>
</protein>
<evidence type="ECO:0000256" key="1">
    <source>
        <dbReference type="SAM" id="Phobius"/>
    </source>
</evidence>